<dbReference type="InterPro" id="IPR036909">
    <property type="entry name" value="Cyt_c-like_dom_sf"/>
</dbReference>
<dbReference type="SUPFAM" id="SSF46626">
    <property type="entry name" value="Cytochrome c"/>
    <property type="match status" value="2"/>
</dbReference>
<feature type="domain" description="Cytochrome c" evidence="6">
    <location>
        <begin position="221"/>
        <end position="306"/>
    </location>
</feature>
<dbReference type="InterPro" id="IPR009056">
    <property type="entry name" value="Cyt_c-like_dom"/>
</dbReference>
<accession>A0A653E3I1</accession>
<evidence type="ECO:0000256" key="1">
    <source>
        <dbReference type="ARBA" id="ARBA00022617"/>
    </source>
</evidence>
<dbReference type="Gene3D" id="1.10.760.10">
    <property type="entry name" value="Cytochrome c-like domain"/>
    <property type="match status" value="2"/>
</dbReference>
<reference evidence="7" key="1">
    <citation type="submission" date="2019-02" db="EMBL/GenBank/DDBJ databases">
        <authorList>
            <consortium name="Genoscope - CEA"/>
            <person name="William W."/>
        </authorList>
    </citation>
    <scope>NUCLEOTIDE SEQUENCE [LARGE SCALE GENOMIC DNA]</scope>
    <source>
        <strain evidence="7">YSy11</strain>
    </source>
</reference>
<organism evidence="7">
    <name type="scientific">Pseudomonas marincola</name>
    <dbReference type="NCBI Taxonomy" id="437900"/>
    <lineage>
        <taxon>Bacteria</taxon>
        <taxon>Pseudomonadati</taxon>
        <taxon>Pseudomonadota</taxon>
        <taxon>Gammaproteobacteria</taxon>
        <taxon>Pseudomonadales</taxon>
        <taxon>Pseudomonadaceae</taxon>
        <taxon>Pseudomonas</taxon>
    </lineage>
</organism>
<keyword evidence="3 4" id="KW-0408">Iron</keyword>
<dbReference type="AlphaFoldDB" id="A0A653E3I1"/>
<keyword evidence="2 4" id="KW-0479">Metal-binding</keyword>
<feature type="chain" id="PRO_5024947879" evidence="5">
    <location>
        <begin position="22"/>
        <end position="352"/>
    </location>
</feature>
<dbReference type="EMBL" id="LR215729">
    <property type="protein sequence ID" value="VEV97245.1"/>
    <property type="molecule type" value="Genomic_DNA"/>
</dbReference>
<sequence length="352" mass="38397">MMIKKALLALTLLGGTGVAMADAYFADMQEEIPPQPKATNLGYFVPRDLSEIPKGAFGDKIRKGYELFVNTQQLNGRSVGNQLNCTNCHLDAGAKAYAAPMWAAYLAYPAFRKKNNHVNTFAERVQGCFNFSMNGKAPAIDSPELVAISAYSYWLLMGGLLDMFGMQKTAVPELSDAALQQGGNIDDFKLPGPLSDKVKLDKRGQMPGRAFAKLDKTDQAPSPERGAKIYAEHCALCHAEDGQGIKMADVTVLPPLWGAQSYNWGAGMHRVNTAATFIYENMPLGKAVQLKPQEAWDVAAYINSRERPQDPRFEGDVAATAKQYHADDDGFYGKEVEGEILGTKAFPATTVK</sequence>
<protein>
    <submittedName>
        <fullName evidence="7">Thiosulfate dehydrogenase</fullName>
        <ecNumber evidence="7">1.8.2.2</ecNumber>
    </submittedName>
</protein>
<name>A0A653E3I1_9PSED</name>
<keyword evidence="7" id="KW-0560">Oxidoreductase</keyword>
<keyword evidence="5" id="KW-0732">Signal</keyword>
<dbReference type="GO" id="GO:0009055">
    <property type="term" value="F:electron transfer activity"/>
    <property type="evidence" value="ECO:0007669"/>
    <property type="project" value="InterPro"/>
</dbReference>
<dbReference type="InterPro" id="IPR051459">
    <property type="entry name" value="Cytochrome_c-type_DH"/>
</dbReference>
<gene>
    <name evidence="7" type="primary">tsdA</name>
    <name evidence="7" type="ORF">PMYSY11_2199</name>
</gene>
<evidence type="ECO:0000256" key="3">
    <source>
        <dbReference type="ARBA" id="ARBA00023004"/>
    </source>
</evidence>
<dbReference type="GO" id="GO:0020037">
    <property type="term" value="F:heme binding"/>
    <property type="evidence" value="ECO:0007669"/>
    <property type="project" value="InterPro"/>
</dbReference>
<evidence type="ECO:0000256" key="5">
    <source>
        <dbReference type="SAM" id="SignalP"/>
    </source>
</evidence>
<dbReference type="GO" id="GO:0046872">
    <property type="term" value="F:metal ion binding"/>
    <property type="evidence" value="ECO:0007669"/>
    <property type="project" value="UniProtKB-KW"/>
</dbReference>
<dbReference type="RefSeq" id="WP_150548271.1">
    <property type="nucleotide sequence ID" value="NZ_LR215729.2"/>
</dbReference>
<feature type="domain" description="Cytochrome c" evidence="6">
    <location>
        <begin position="59"/>
        <end position="156"/>
    </location>
</feature>
<feature type="signal peptide" evidence="5">
    <location>
        <begin position="1"/>
        <end position="21"/>
    </location>
</feature>
<dbReference type="PANTHER" id="PTHR35008">
    <property type="entry name" value="BLL4482 PROTEIN-RELATED"/>
    <property type="match status" value="1"/>
</dbReference>
<dbReference type="GO" id="GO:0050338">
    <property type="term" value="F:thiosulfate dehydrogenase activity"/>
    <property type="evidence" value="ECO:0007669"/>
    <property type="project" value="UniProtKB-EC"/>
</dbReference>
<evidence type="ECO:0000256" key="2">
    <source>
        <dbReference type="ARBA" id="ARBA00022723"/>
    </source>
</evidence>
<evidence type="ECO:0000256" key="4">
    <source>
        <dbReference type="PROSITE-ProRule" id="PRU00433"/>
    </source>
</evidence>
<evidence type="ECO:0000313" key="7">
    <source>
        <dbReference type="EMBL" id="VEV97245.1"/>
    </source>
</evidence>
<dbReference type="EC" id="1.8.2.2" evidence="7"/>
<dbReference type="PROSITE" id="PS51007">
    <property type="entry name" value="CYTC"/>
    <property type="match status" value="2"/>
</dbReference>
<dbReference type="Pfam" id="PF00034">
    <property type="entry name" value="Cytochrom_C"/>
    <property type="match status" value="1"/>
</dbReference>
<dbReference type="PANTHER" id="PTHR35008:SF9">
    <property type="entry name" value="CYTOCHROME C DOMAIN-CONTAINING PROTEIN"/>
    <property type="match status" value="1"/>
</dbReference>
<keyword evidence="1 4" id="KW-0349">Heme</keyword>
<proteinExistence type="predicted"/>
<evidence type="ECO:0000259" key="6">
    <source>
        <dbReference type="PROSITE" id="PS51007"/>
    </source>
</evidence>